<name>A0A5N7DC47_9EURO</name>
<evidence type="ECO:0000313" key="2">
    <source>
        <dbReference type="Proteomes" id="UP000325579"/>
    </source>
</evidence>
<evidence type="ECO:0000313" key="1">
    <source>
        <dbReference type="EMBL" id="KAE8403809.1"/>
    </source>
</evidence>
<keyword evidence="2" id="KW-1185">Reference proteome</keyword>
<organism evidence="1 2">
    <name type="scientific">Aspergillus pseudonomiae</name>
    <dbReference type="NCBI Taxonomy" id="1506151"/>
    <lineage>
        <taxon>Eukaryota</taxon>
        <taxon>Fungi</taxon>
        <taxon>Dikarya</taxon>
        <taxon>Ascomycota</taxon>
        <taxon>Pezizomycotina</taxon>
        <taxon>Eurotiomycetes</taxon>
        <taxon>Eurotiomycetidae</taxon>
        <taxon>Eurotiales</taxon>
        <taxon>Aspergillaceae</taxon>
        <taxon>Aspergillus</taxon>
        <taxon>Aspergillus subgen. Circumdati</taxon>
    </lineage>
</organism>
<proteinExistence type="predicted"/>
<sequence length="164" mass="18245">MNSNGAAAIFCVCENIPLAWRNTFGPFHTFLLSGLCLQTRSAKFRRLVHLNEALSFFIPMYPCSILASRLPLVLYCYLSYGCCTLDIRLKAGCGRCFPTYIPLALPVTHRAFLDDRLARCCWILGIPKRGLCHKLAHHCSSVPGLVAPVNDHVVQVQNPRAAAR</sequence>
<protein>
    <submittedName>
        <fullName evidence="1">Uncharacterized protein</fullName>
    </submittedName>
</protein>
<dbReference type="AlphaFoldDB" id="A0A5N7DC47"/>
<dbReference type="RefSeq" id="XP_031941128.1">
    <property type="nucleotide sequence ID" value="XM_032078691.1"/>
</dbReference>
<dbReference type="EMBL" id="ML736773">
    <property type="protein sequence ID" value="KAE8403809.1"/>
    <property type="molecule type" value="Genomic_DNA"/>
</dbReference>
<dbReference type="GeneID" id="43663382"/>
<gene>
    <name evidence="1" type="ORF">BDV37DRAFT_128142</name>
</gene>
<accession>A0A5N7DC47</accession>
<dbReference type="Proteomes" id="UP000325579">
    <property type="component" value="Unassembled WGS sequence"/>
</dbReference>
<reference evidence="1 2" key="1">
    <citation type="submission" date="2019-04" db="EMBL/GenBank/DDBJ databases">
        <authorList>
            <consortium name="DOE Joint Genome Institute"/>
            <person name="Mondo S."/>
            <person name="Kjaerbolling I."/>
            <person name="Vesth T."/>
            <person name="Frisvad J.C."/>
            <person name="Nybo J.L."/>
            <person name="Theobald S."/>
            <person name="Kildgaard S."/>
            <person name="Isbrandt T."/>
            <person name="Kuo A."/>
            <person name="Sato A."/>
            <person name="Lyhne E.K."/>
            <person name="Kogle M.E."/>
            <person name="Wiebenga A."/>
            <person name="Kun R.S."/>
            <person name="Lubbers R.J."/>
            <person name="Makela M.R."/>
            <person name="Barry K."/>
            <person name="Chovatia M."/>
            <person name="Clum A."/>
            <person name="Daum C."/>
            <person name="Haridas S."/>
            <person name="He G."/>
            <person name="LaButti K."/>
            <person name="Lipzen A."/>
            <person name="Riley R."/>
            <person name="Salamov A."/>
            <person name="Simmons B.A."/>
            <person name="Magnuson J.K."/>
            <person name="Henrissat B."/>
            <person name="Mortensen U.H."/>
            <person name="Larsen T.O."/>
            <person name="Devries R.P."/>
            <person name="Grigoriev I.V."/>
            <person name="Machida M."/>
            <person name="Baker S.E."/>
            <person name="Andersen M.R."/>
            <person name="Cantor M.N."/>
            <person name="Hua S.X."/>
        </authorList>
    </citation>
    <scope>NUCLEOTIDE SEQUENCE [LARGE SCALE GENOMIC DNA]</scope>
    <source>
        <strain evidence="1 2">CBS 119388</strain>
    </source>
</reference>